<feature type="transmembrane region" description="Helical" evidence="1">
    <location>
        <begin position="95"/>
        <end position="114"/>
    </location>
</feature>
<name>A0ABN2RFU0_9PSEU</name>
<keyword evidence="4" id="KW-1185">Reference proteome</keyword>
<dbReference type="InterPro" id="IPR055558">
    <property type="entry name" value="DUF7134"/>
</dbReference>
<reference evidence="3 4" key="1">
    <citation type="journal article" date="2019" name="Int. J. Syst. Evol. Microbiol.">
        <title>The Global Catalogue of Microorganisms (GCM) 10K type strain sequencing project: providing services to taxonomists for standard genome sequencing and annotation.</title>
        <authorList>
            <consortium name="The Broad Institute Genomics Platform"/>
            <consortium name="The Broad Institute Genome Sequencing Center for Infectious Disease"/>
            <person name="Wu L."/>
            <person name="Ma J."/>
        </authorList>
    </citation>
    <scope>NUCLEOTIDE SEQUENCE [LARGE SCALE GENOMIC DNA]</scope>
    <source>
        <strain evidence="3 4">JCM 14545</strain>
    </source>
</reference>
<comment type="caution">
    <text evidence="3">The sequence shown here is derived from an EMBL/GenBank/DDBJ whole genome shotgun (WGS) entry which is preliminary data.</text>
</comment>
<keyword evidence="1" id="KW-0812">Transmembrane</keyword>
<organism evidence="3 4">
    <name type="scientific">Amycolatopsis minnesotensis</name>
    <dbReference type="NCBI Taxonomy" id="337894"/>
    <lineage>
        <taxon>Bacteria</taxon>
        <taxon>Bacillati</taxon>
        <taxon>Actinomycetota</taxon>
        <taxon>Actinomycetes</taxon>
        <taxon>Pseudonocardiales</taxon>
        <taxon>Pseudonocardiaceae</taxon>
        <taxon>Amycolatopsis</taxon>
    </lineage>
</organism>
<proteinExistence type="predicted"/>
<dbReference type="EMBL" id="BAAANN010000018">
    <property type="protein sequence ID" value="GAA1967996.1"/>
    <property type="molecule type" value="Genomic_DNA"/>
</dbReference>
<evidence type="ECO:0000256" key="1">
    <source>
        <dbReference type="SAM" id="Phobius"/>
    </source>
</evidence>
<keyword evidence="1" id="KW-0472">Membrane</keyword>
<feature type="transmembrane region" description="Helical" evidence="1">
    <location>
        <begin position="48"/>
        <end position="65"/>
    </location>
</feature>
<feature type="domain" description="DUF7134" evidence="2">
    <location>
        <begin position="2"/>
        <end position="140"/>
    </location>
</feature>
<evidence type="ECO:0000313" key="4">
    <source>
        <dbReference type="Proteomes" id="UP001501116"/>
    </source>
</evidence>
<protein>
    <recommendedName>
        <fullName evidence="2">DUF7134 domain-containing protein</fullName>
    </recommendedName>
</protein>
<evidence type="ECO:0000313" key="3">
    <source>
        <dbReference type="EMBL" id="GAA1967996.1"/>
    </source>
</evidence>
<feature type="transmembrane region" description="Helical" evidence="1">
    <location>
        <begin position="71"/>
        <end position="88"/>
    </location>
</feature>
<dbReference type="Pfam" id="PF23539">
    <property type="entry name" value="DUF7134"/>
    <property type="match status" value="1"/>
</dbReference>
<dbReference type="RefSeq" id="WP_344422338.1">
    <property type="nucleotide sequence ID" value="NZ_BAAANN010000018.1"/>
</dbReference>
<dbReference type="Proteomes" id="UP001501116">
    <property type="component" value="Unassembled WGS sequence"/>
</dbReference>
<evidence type="ECO:0000259" key="2">
    <source>
        <dbReference type="Pfam" id="PF23539"/>
    </source>
</evidence>
<feature type="transmembrane region" description="Helical" evidence="1">
    <location>
        <begin position="24"/>
        <end position="41"/>
    </location>
</feature>
<keyword evidence="1" id="KW-1133">Transmembrane helix</keyword>
<feature type="transmembrane region" description="Helical" evidence="1">
    <location>
        <begin position="120"/>
        <end position="140"/>
    </location>
</feature>
<sequence length="229" mass="24635">MIDLLLVVLLGAGSVPSIVASGTSWGVVLAITVALLASLFARRRFPTWAMLFAMAVFVAQGLLPLPYAGRLLAADLVLAVLMYAVVVHDHQRSRWGVLLASSEVLFLLWAFFVLGGANTLVVFVPETAIMVTAVATGQVMGQESRRAATREMGKAVRRAILRDAAGCVPPCRFRHARVPHGPLLAARAHQLREDQRCPTSNTETAVPVGSSCAQRVVERRRNHPITGPA</sequence>
<gene>
    <name evidence="3" type="ORF">GCM10009754_46060</name>
</gene>
<accession>A0ABN2RFU0</accession>